<comment type="subcellular location">
    <subcellularLocation>
        <location evidence="1">Cytoplasm</location>
    </subcellularLocation>
</comment>
<reference evidence="20 22" key="2">
    <citation type="submission" date="2019-01" db="EMBL/GenBank/DDBJ databases">
        <title>Anoxybacillus flavithermus in powdered infant formula.</title>
        <authorList>
            <person name="Rhee M.S."/>
            <person name="Choi I.-G."/>
            <person name="Cho T.J."/>
            <person name="Park B."/>
        </authorList>
    </citation>
    <scope>NUCLEOTIDE SEQUENCE [LARGE SCALE GENOMIC DNA]</scope>
    <source>
        <strain evidence="20 22">FHS-PPAM212</strain>
    </source>
</reference>
<dbReference type="EMBL" id="LUCQ01000053">
    <property type="protein sequence ID" value="OAO81412.1"/>
    <property type="molecule type" value="Genomic_DNA"/>
</dbReference>
<dbReference type="FunFam" id="3.50.50.60:FF:000037">
    <property type="entry name" value="Dihydrolipoyl dehydrogenase"/>
    <property type="match status" value="1"/>
</dbReference>
<comment type="caution">
    <text evidence="19">The sequence shown here is derived from an EMBL/GenBank/DDBJ whole genome shotgun (WGS) entry which is preliminary data.</text>
</comment>
<evidence type="ECO:0000256" key="2">
    <source>
        <dbReference type="ARBA" id="ARBA00007532"/>
    </source>
</evidence>
<dbReference type="Proteomes" id="UP000078336">
    <property type="component" value="Unassembled WGS sequence"/>
</dbReference>
<dbReference type="EC" id="1.8.1.4" evidence="3 16"/>
<dbReference type="GO" id="GO:0006103">
    <property type="term" value="P:2-oxoglutarate metabolic process"/>
    <property type="evidence" value="ECO:0007669"/>
    <property type="project" value="TreeGrafter"/>
</dbReference>
<evidence type="ECO:0000256" key="6">
    <source>
        <dbReference type="ARBA" id="ARBA00022630"/>
    </source>
</evidence>
<keyword evidence="8 16" id="KW-0560">Oxidoreductase</keyword>
<evidence type="ECO:0000313" key="19">
    <source>
        <dbReference type="EMBL" id="OAO81412.1"/>
    </source>
</evidence>
<protein>
    <recommendedName>
        <fullName evidence="4 16">Dihydrolipoyl dehydrogenase</fullName>
        <ecNumber evidence="3 16">1.8.1.4</ecNumber>
    </recommendedName>
</protein>
<feature type="binding site" evidence="14">
    <location>
        <begin position="183"/>
        <end position="190"/>
    </location>
    <ligand>
        <name>NAD(+)</name>
        <dbReference type="ChEBI" id="CHEBI:57540"/>
    </ligand>
</feature>
<dbReference type="GO" id="GO:0005737">
    <property type="term" value="C:cytoplasm"/>
    <property type="evidence" value="ECO:0007669"/>
    <property type="project" value="UniProtKB-SubCell"/>
</dbReference>
<dbReference type="InterPro" id="IPR001100">
    <property type="entry name" value="Pyr_nuc-diS_OxRdtase"/>
</dbReference>
<evidence type="ECO:0000256" key="14">
    <source>
        <dbReference type="PIRSR" id="PIRSR000350-3"/>
    </source>
</evidence>
<keyword evidence="19" id="KW-0670">Pyruvate</keyword>
<dbReference type="RefSeq" id="WP_004891305.1">
    <property type="nucleotide sequence ID" value="NZ_CP021838.1"/>
</dbReference>
<dbReference type="Pfam" id="PF02852">
    <property type="entry name" value="Pyr_redox_dim"/>
    <property type="match status" value="1"/>
</dbReference>
<dbReference type="AlphaFoldDB" id="A0A178TKH9"/>
<feature type="active site" description="Proton acceptor" evidence="13">
    <location>
        <position position="446"/>
    </location>
</feature>
<evidence type="ECO:0000313" key="20">
    <source>
        <dbReference type="EMBL" id="RWU16377.1"/>
    </source>
</evidence>
<evidence type="ECO:0000256" key="10">
    <source>
        <dbReference type="ARBA" id="ARBA00023157"/>
    </source>
</evidence>
<comment type="cofactor">
    <cofactor evidence="14 16">
        <name>FAD</name>
        <dbReference type="ChEBI" id="CHEBI:57692"/>
    </cofactor>
    <text evidence="14 16">Binds 1 FAD per subunit.</text>
</comment>
<dbReference type="OrthoDB" id="9800167at2"/>
<evidence type="ECO:0000256" key="11">
    <source>
        <dbReference type="ARBA" id="ARBA00023284"/>
    </source>
</evidence>
<evidence type="ECO:0000259" key="18">
    <source>
        <dbReference type="Pfam" id="PF07992"/>
    </source>
</evidence>
<evidence type="ECO:0000256" key="15">
    <source>
        <dbReference type="PIRSR" id="PIRSR000350-4"/>
    </source>
</evidence>
<dbReference type="InterPro" id="IPR016156">
    <property type="entry name" value="FAD/NAD-linked_Rdtase_dimer_sf"/>
</dbReference>
<dbReference type="GO" id="GO:0050660">
    <property type="term" value="F:flavin adenine dinucleotide binding"/>
    <property type="evidence" value="ECO:0007669"/>
    <property type="project" value="InterPro"/>
</dbReference>
<dbReference type="InterPro" id="IPR004099">
    <property type="entry name" value="Pyr_nucl-diS_OxRdtase_dimer"/>
</dbReference>
<evidence type="ECO:0000256" key="4">
    <source>
        <dbReference type="ARBA" id="ARBA00016961"/>
    </source>
</evidence>
<evidence type="ECO:0000256" key="12">
    <source>
        <dbReference type="ARBA" id="ARBA00049187"/>
    </source>
</evidence>
<evidence type="ECO:0000256" key="3">
    <source>
        <dbReference type="ARBA" id="ARBA00012608"/>
    </source>
</evidence>
<gene>
    <name evidence="20" type="primary">lpdA</name>
    <name evidence="20" type="ORF">EA138_01190</name>
    <name evidence="19" type="ORF">TAF16_0722</name>
</gene>
<dbReference type="PRINTS" id="PR00368">
    <property type="entry name" value="FADPNR"/>
</dbReference>
<dbReference type="PANTHER" id="PTHR22912:SF160">
    <property type="entry name" value="DIHYDROLIPOYL DEHYDROGENASE"/>
    <property type="match status" value="1"/>
</dbReference>
<dbReference type="InterPro" id="IPR023753">
    <property type="entry name" value="FAD/NAD-binding_dom"/>
</dbReference>
<feature type="domain" description="FAD/NAD(P)-binding" evidence="18">
    <location>
        <begin position="12"/>
        <end position="329"/>
    </location>
</feature>
<dbReference type="InterPro" id="IPR050151">
    <property type="entry name" value="Class-I_Pyr_Nuc-Dis_Oxidored"/>
</dbReference>
<evidence type="ECO:0000256" key="5">
    <source>
        <dbReference type="ARBA" id="ARBA00022490"/>
    </source>
</evidence>
<evidence type="ECO:0000259" key="17">
    <source>
        <dbReference type="Pfam" id="PF02852"/>
    </source>
</evidence>
<accession>A0A178TKH9</accession>
<comment type="catalytic activity">
    <reaction evidence="12 16">
        <text>N(6)-[(R)-dihydrolipoyl]-L-lysyl-[protein] + NAD(+) = N(6)-[(R)-lipoyl]-L-lysyl-[protein] + NADH + H(+)</text>
        <dbReference type="Rhea" id="RHEA:15045"/>
        <dbReference type="Rhea" id="RHEA-COMP:10474"/>
        <dbReference type="Rhea" id="RHEA-COMP:10475"/>
        <dbReference type="ChEBI" id="CHEBI:15378"/>
        <dbReference type="ChEBI" id="CHEBI:57540"/>
        <dbReference type="ChEBI" id="CHEBI:57945"/>
        <dbReference type="ChEBI" id="CHEBI:83099"/>
        <dbReference type="ChEBI" id="CHEBI:83100"/>
        <dbReference type="EC" id="1.8.1.4"/>
    </reaction>
</comment>
<dbReference type="InterPro" id="IPR036188">
    <property type="entry name" value="FAD/NAD-bd_sf"/>
</dbReference>
<dbReference type="NCBIfam" id="TIGR01350">
    <property type="entry name" value="lipoamide_DH"/>
    <property type="match status" value="1"/>
</dbReference>
<proteinExistence type="inferred from homology"/>
<evidence type="ECO:0000256" key="7">
    <source>
        <dbReference type="ARBA" id="ARBA00022827"/>
    </source>
</evidence>
<dbReference type="Pfam" id="PF07992">
    <property type="entry name" value="Pyr_redox_2"/>
    <property type="match status" value="1"/>
</dbReference>
<evidence type="ECO:0000256" key="16">
    <source>
        <dbReference type="RuleBase" id="RU003692"/>
    </source>
</evidence>
<dbReference type="FunFam" id="3.30.390.30:FF:000001">
    <property type="entry name" value="Dihydrolipoyl dehydrogenase"/>
    <property type="match status" value="1"/>
</dbReference>
<evidence type="ECO:0000313" key="21">
    <source>
        <dbReference type="Proteomes" id="UP000078336"/>
    </source>
</evidence>
<name>A0A178TKH9_9BACL</name>
<dbReference type="PANTHER" id="PTHR22912">
    <property type="entry name" value="DISULFIDE OXIDOREDUCTASE"/>
    <property type="match status" value="1"/>
</dbReference>
<dbReference type="InterPro" id="IPR006258">
    <property type="entry name" value="Lipoamide_DH"/>
</dbReference>
<feature type="binding site" evidence="14">
    <location>
        <position position="56"/>
    </location>
    <ligand>
        <name>FAD</name>
        <dbReference type="ChEBI" id="CHEBI:57692"/>
    </ligand>
</feature>
<keyword evidence="10" id="KW-1015">Disulfide bond</keyword>
<keyword evidence="6 16" id="KW-0285">Flavoprotein</keyword>
<sequence length="470" mass="49941">MVVGDFAIETETLVVGAGPGGYVAAIRAAQLGQKVTIVEKGNLGGVCLNVGCIPSKALISAGHRYEIATHSQDMGIFAENVKVDFSKVQEWKASVVKKLTGGVESLLKGNKVEIVRGEAYFVDENTVRVMTENSAQTYKFKNAIIATGSRPIELPAFKFSKRVLDSTGALNLPEIPKSMVVIGGGYIGTELGTAYANFGTKITILEGADEILSGFEKQMSAVVRRRLKKKGVDVFTNALAKGVEEREDGVTVTFEVNGETKTVDAEYVLVTVGRRPNTEEMGLEQIGIKMTERGLIEIDKQCRTSVPNIYAIGDIVAGPPLAHKASYEGKIAAEAIAGHPSEIDYLAIPAVVFSDPECASVGYFEKQAIEEGIDVITAKFPFGANGRALALNETDGFLKLVLTKDDGVIIGAQIVGPNASDMIAELGLAIEAGMTAEDIAMTIHAHPTLGEITMEAAEVAIGSPIHIINK</sequence>
<dbReference type="Proteomes" id="UP000286434">
    <property type="component" value="Unassembled WGS sequence"/>
</dbReference>
<dbReference type="PATRIC" id="fig|33934.7.peg.1123"/>
<feature type="binding site" evidence="14">
    <location>
        <position position="314"/>
    </location>
    <ligand>
        <name>FAD</name>
        <dbReference type="ChEBI" id="CHEBI:57692"/>
    </ligand>
</feature>
<evidence type="ECO:0000256" key="8">
    <source>
        <dbReference type="ARBA" id="ARBA00023002"/>
    </source>
</evidence>
<evidence type="ECO:0000256" key="9">
    <source>
        <dbReference type="ARBA" id="ARBA00023027"/>
    </source>
</evidence>
<dbReference type="InterPro" id="IPR012999">
    <property type="entry name" value="Pyr_OxRdtase_I_AS"/>
</dbReference>
<dbReference type="Gene3D" id="3.50.50.60">
    <property type="entry name" value="FAD/NAD(P)-binding domain"/>
    <property type="match status" value="2"/>
</dbReference>
<feature type="binding site" evidence="14">
    <location>
        <position position="206"/>
    </location>
    <ligand>
        <name>NAD(+)</name>
        <dbReference type="ChEBI" id="CHEBI:57540"/>
    </ligand>
</feature>
<evidence type="ECO:0000313" key="22">
    <source>
        <dbReference type="Proteomes" id="UP000286434"/>
    </source>
</evidence>
<dbReference type="Gene3D" id="3.30.390.30">
    <property type="match status" value="1"/>
</dbReference>
<keyword evidence="11 16" id="KW-0676">Redox-active center</keyword>
<dbReference type="EMBL" id="SBBW01000002">
    <property type="protein sequence ID" value="RWU16377.1"/>
    <property type="molecule type" value="Genomic_DNA"/>
</dbReference>
<organism evidence="19 21">
    <name type="scientific">Anoxybacillus flavithermus</name>
    <dbReference type="NCBI Taxonomy" id="33934"/>
    <lineage>
        <taxon>Bacteria</taxon>
        <taxon>Bacillati</taxon>
        <taxon>Bacillota</taxon>
        <taxon>Bacilli</taxon>
        <taxon>Bacillales</taxon>
        <taxon>Anoxybacillaceae</taxon>
        <taxon>Anoxybacillus</taxon>
    </lineage>
</organism>
<evidence type="ECO:0000256" key="1">
    <source>
        <dbReference type="ARBA" id="ARBA00004496"/>
    </source>
</evidence>
<keyword evidence="9 14" id="KW-0520">NAD</keyword>
<keyword evidence="14" id="KW-0547">Nucleotide-binding</keyword>
<reference evidence="19 21" key="1">
    <citation type="submission" date="2016-03" db="EMBL/GenBank/DDBJ databases">
        <title>Spore heat resistance.</title>
        <authorList>
            <person name="Boekhorst J."/>
            <person name="Berendsen E.M."/>
            <person name="Wells-Bennik M.H."/>
            <person name="Kuipers O.P."/>
        </authorList>
    </citation>
    <scope>NUCLEOTIDE SEQUENCE [LARGE SCALE GENOMIC DNA]</scope>
    <source>
        <strain evidence="19 21">AF16</strain>
    </source>
</reference>
<feature type="domain" description="Pyridine nucleotide-disulphide oxidoreductase dimerisation" evidence="17">
    <location>
        <begin position="348"/>
        <end position="456"/>
    </location>
</feature>
<comment type="miscellaneous">
    <text evidence="16">The active site is a redox-active disulfide bond.</text>
</comment>
<feature type="binding site" evidence="14">
    <location>
        <position position="273"/>
    </location>
    <ligand>
        <name>NAD(+)</name>
        <dbReference type="ChEBI" id="CHEBI:57540"/>
    </ligand>
</feature>
<feature type="disulfide bond" description="Redox-active" evidence="15">
    <location>
        <begin position="47"/>
        <end position="52"/>
    </location>
</feature>
<dbReference type="SUPFAM" id="SSF51905">
    <property type="entry name" value="FAD/NAD(P)-binding domain"/>
    <property type="match status" value="1"/>
</dbReference>
<comment type="similarity">
    <text evidence="2 16">Belongs to the class-I pyridine nucleotide-disulfide oxidoreductase family.</text>
</comment>
<dbReference type="PIRSF" id="PIRSF000350">
    <property type="entry name" value="Mercury_reductase_MerA"/>
    <property type="match status" value="1"/>
</dbReference>
<dbReference type="GO" id="GO:0004148">
    <property type="term" value="F:dihydrolipoyl dehydrogenase (NADH) activity"/>
    <property type="evidence" value="ECO:0007669"/>
    <property type="project" value="UniProtKB-EC"/>
</dbReference>
<dbReference type="PRINTS" id="PR00411">
    <property type="entry name" value="PNDRDTASEI"/>
</dbReference>
<evidence type="ECO:0000256" key="13">
    <source>
        <dbReference type="PIRSR" id="PIRSR000350-2"/>
    </source>
</evidence>
<dbReference type="SUPFAM" id="SSF55424">
    <property type="entry name" value="FAD/NAD-linked reductases, dimerisation (C-terminal) domain"/>
    <property type="match status" value="1"/>
</dbReference>
<keyword evidence="21" id="KW-1185">Reference proteome</keyword>
<keyword evidence="7 14" id="KW-0274">FAD</keyword>
<keyword evidence="5" id="KW-0963">Cytoplasm</keyword>
<dbReference type="PROSITE" id="PS00076">
    <property type="entry name" value="PYRIDINE_REDOX_1"/>
    <property type="match status" value="1"/>
</dbReference>
<feature type="binding site" evidence="14">
    <location>
        <begin position="147"/>
        <end position="149"/>
    </location>
    <ligand>
        <name>FAD</name>
        <dbReference type="ChEBI" id="CHEBI:57692"/>
    </ligand>
</feature>